<name>A0ABU2H568_9ACTN</name>
<evidence type="ECO:0000256" key="4">
    <source>
        <dbReference type="ARBA" id="ARBA00022692"/>
    </source>
</evidence>
<dbReference type="InterPro" id="IPR000515">
    <property type="entry name" value="MetI-like"/>
</dbReference>
<evidence type="ECO:0000313" key="11">
    <source>
        <dbReference type="Proteomes" id="UP001250214"/>
    </source>
</evidence>
<dbReference type="CDD" id="cd06261">
    <property type="entry name" value="TM_PBP2"/>
    <property type="match status" value="1"/>
</dbReference>
<evidence type="ECO:0000256" key="2">
    <source>
        <dbReference type="ARBA" id="ARBA00022448"/>
    </source>
</evidence>
<reference evidence="11" key="1">
    <citation type="submission" date="2023-07" db="EMBL/GenBank/DDBJ databases">
        <title>Novel species in the genus Lipingzhangella isolated from Sambhar Salt Lake.</title>
        <authorList>
            <person name="Jiya N."/>
            <person name="Kajale S."/>
            <person name="Sharma A."/>
        </authorList>
    </citation>
    <scope>NUCLEOTIDE SEQUENCE [LARGE SCALE GENOMIC DNA]</scope>
    <source>
        <strain evidence="11">LS1_29</strain>
    </source>
</reference>
<evidence type="ECO:0000256" key="6">
    <source>
        <dbReference type="ARBA" id="ARBA00023136"/>
    </source>
</evidence>
<evidence type="ECO:0000259" key="9">
    <source>
        <dbReference type="PROSITE" id="PS50928"/>
    </source>
</evidence>
<dbReference type="SUPFAM" id="SSF161098">
    <property type="entry name" value="MetI-like"/>
    <property type="match status" value="1"/>
</dbReference>
<evidence type="ECO:0000256" key="1">
    <source>
        <dbReference type="ARBA" id="ARBA00004651"/>
    </source>
</evidence>
<comment type="caution">
    <text evidence="10">The sequence shown here is derived from an EMBL/GenBank/DDBJ whole genome shotgun (WGS) entry which is preliminary data.</text>
</comment>
<dbReference type="PANTHER" id="PTHR43386">
    <property type="entry name" value="OLIGOPEPTIDE TRANSPORT SYSTEM PERMEASE PROTEIN APPC"/>
    <property type="match status" value="1"/>
</dbReference>
<proteinExistence type="inferred from homology"/>
<feature type="transmembrane region" description="Helical" evidence="7">
    <location>
        <begin position="32"/>
        <end position="53"/>
    </location>
</feature>
<evidence type="ECO:0000256" key="5">
    <source>
        <dbReference type="ARBA" id="ARBA00022989"/>
    </source>
</evidence>
<gene>
    <name evidence="10" type="ORF">RIF23_07505</name>
</gene>
<dbReference type="Gene3D" id="1.10.3720.10">
    <property type="entry name" value="MetI-like"/>
    <property type="match status" value="1"/>
</dbReference>
<dbReference type="PROSITE" id="PS50928">
    <property type="entry name" value="ABC_TM1"/>
    <property type="match status" value="1"/>
</dbReference>
<evidence type="ECO:0000313" key="10">
    <source>
        <dbReference type="EMBL" id="MDS1270137.1"/>
    </source>
</evidence>
<organism evidence="10 11">
    <name type="scientific">Lipingzhangella rawalii</name>
    <dbReference type="NCBI Taxonomy" id="2055835"/>
    <lineage>
        <taxon>Bacteria</taxon>
        <taxon>Bacillati</taxon>
        <taxon>Actinomycetota</taxon>
        <taxon>Actinomycetes</taxon>
        <taxon>Streptosporangiales</taxon>
        <taxon>Nocardiopsidaceae</taxon>
        <taxon>Lipingzhangella</taxon>
    </lineage>
</organism>
<feature type="transmembrane region" description="Helical" evidence="7">
    <location>
        <begin position="262"/>
        <end position="286"/>
    </location>
</feature>
<feature type="transmembrane region" description="Helical" evidence="7">
    <location>
        <begin position="130"/>
        <end position="150"/>
    </location>
</feature>
<dbReference type="InterPro" id="IPR050366">
    <property type="entry name" value="BP-dependent_transpt_permease"/>
</dbReference>
<feature type="transmembrane region" description="Helical" evidence="7">
    <location>
        <begin position="212"/>
        <end position="236"/>
    </location>
</feature>
<sequence length="297" mass="31764">MDATSRPEDETPRPGTGDGRESLRFALRNPKLIAGGSVLLLLALVAALGPIFVSDQPNAYVGPQNAAPSAEHWLGTTSFGQDVFVQFVHGLRATFLVGLLGGGLAAAIGMVVGFVAGYRGGLVDEILNMLTNIVLVLPTLVVLIVVTAYLEARGLAVQALFVGLTSWPWAARAVRAQALSLATRDFVDLARLSGRRSWRIIVREVAPNMNSYLFMTFILLFGGAILIAAGLDFIGLGPTQGVSLGLMMHNAVSWSALHLGMWWWFIPPGLGITGVVGSLYIMNVGLDEVFNPRLREL</sequence>
<accession>A0ABU2H568</accession>
<keyword evidence="4 7" id="KW-0812">Transmembrane</keyword>
<feature type="transmembrane region" description="Helical" evidence="7">
    <location>
        <begin position="156"/>
        <end position="174"/>
    </location>
</feature>
<keyword evidence="3" id="KW-1003">Cell membrane</keyword>
<evidence type="ECO:0000256" key="8">
    <source>
        <dbReference type="SAM" id="MobiDB-lite"/>
    </source>
</evidence>
<comment type="similarity">
    <text evidence="7">Belongs to the binding-protein-dependent transport system permease family.</text>
</comment>
<evidence type="ECO:0000256" key="3">
    <source>
        <dbReference type="ARBA" id="ARBA00022475"/>
    </source>
</evidence>
<keyword evidence="5 7" id="KW-1133">Transmembrane helix</keyword>
<dbReference type="PANTHER" id="PTHR43386:SF1">
    <property type="entry name" value="D,D-DIPEPTIDE TRANSPORT SYSTEM PERMEASE PROTEIN DDPC-RELATED"/>
    <property type="match status" value="1"/>
</dbReference>
<dbReference type="Pfam" id="PF00528">
    <property type="entry name" value="BPD_transp_1"/>
    <property type="match status" value="1"/>
</dbReference>
<evidence type="ECO:0000256" key="7">
    <source>
        <dbReference type="RuleBase" id="RU363032"/>
    </source>
</evidence>
<protein>
    <submittedName>
        <fullName evidence="10">ABC transporter permease</fullName>
    </submittedName>
</protein>
<dbReference type="RefSeq" id="WP_310912084.1">
    <property type="nucleotide sequence ID" value="NZ_JAVLVT010000003.1"/>
</dbReference>
<feature type="region of interest" description="Disordered" evidence="8">
    <location>
        <begin position="1"/>
        <end position="21"/>
    </location>
</feature>
<dbReference type="EMBL" id="JAVLVT010000003">
    <property type="protein sequence ID" value="MDS1270137.1"/>
    <property type="molecule type" value="Genomic_DNA"/>
</dbReference>
<comment type="subcellular location">
    <subcellularLocation>
        <location evidence="1 7">Cell membrane</location>
        <topology evidence="1 7">Multi-pass membrane protein</topology>
    </subcellularLocation>
</comment>
<dbReference type="InterPro" id="IPR035906">
    <property type="entry name" value="MetI-like_sf"/>
</dbReference>
<feature type="transmembrane region" description="Helical" evidence="7">
    <location>
        <begin position="95"/>
        <end position="118"/>
    </location>
</feature>
<feature type="domain" description="ABC transmembrane type-1" evidence="9">
    <location>
        <begin position="91"/>
        <end position="283"/>
    </location>
</feature>
<keyword evidence="11" id="KW-1185">Reference proteome</keyword>
<dbReference type="Proteomes" id="UP001250214">
    <property type="component" value="Unassembled WGS sequence"/>
</dbReference>
<keyword evidence="6 7" id="KW-0472">Membrane</keyword>
<keyword evidence="2 7" id="KW-0813">Transport</keyword>